<proteinExistence type="predicted"/>
<feature type="chain" id="PRO_5041915813" description="SAP domain-containing protein" evidence="4">
    <location>
        <begin position="36"/>
        <end position="441"/>
    </location>
</feature>
<dbReference type="Pfam" id="PF02037">
    <property type="entry name" value="SAP"/>
    <property type="match status" value="1"/>
</dbReference>
<sequence length="441" mass="50360">MSTANSNSKPTYRRASSFVSLAALLLAASSSPVAAKKCIKISRGKQLKKKLETSHVLVALAPNDEATVYKELCQYLEKTANVRVGDFEIALVEDKNAQKNLLTKSAPPKVSFVSSLMDKVEGVFQKAKEEEPTLVIAPEEQYILFHKNTNQGVLYEPKSELTASSVADFVSDQLDRAKIGSFLYSYGMYDNIASQFMNTDQDFVQKLWVKGVFPMFTFMHKLQGSLKEYEKETLNLYVQIGNKVLEKGKDYPKTQMTRLENMLKDEDNKISELQKEKMAQKTHILKQFAEPKVFTADEQKEFYKSLGFFFMPYVMLILFLPVMMMDDEDDKKKEQEQVKKAEEGLEKEEEEAEAKDVALQEAEEKLLKEDATGEEETAVVDKETDAEEEEEDNAEEEGDDDADEIEYADMTVKELRDILKERDQPVYGRKAELIERCQNTE</sequence>
<feature type="compositionally biased region" description="Basic and acidic residues" evidence="2">
    <location>
        <begin position="354"/>
        <end position="371"/>
    </location>
</feature>
<protein>
    <recommendedName>
        <fullName evidence="5">SAP domain-containing protein</fullName>
    </recommendedName>
</protein>
<dbReference type="SUPFAM" id="SSF47933">
    <property type="entry name" value="ERP29 C domain-like"/>
    <property type="match status" value="1"/>
</dbReference>
<dbReference type="PANTHER" id="PTHR12211">
    <property type="entry name" value="ENDOPLASMIC RETICULUM PROTEIN ERP29"/>
    <property type="match status" value="1"/>
</dbReference>
<feature type="domain" description="SAP" evidence="5">
    <location>
        <begin position="407"/>
        <end position="441"/>
    </location>
</feature>
<keyword evidence="3" id="KW-1133">Transmembrane helix</keyword>
<accession>A0AAD3HAE3</accession>
<evidence type="ECO:0000313" key="7">
    <source>
        <dbReference type="Proteomes" id="UP001054902"/>
    </source>
</evidence>
<dbReference type="PANTHER" id="PTHR12211:SF0">
    <property type="entry name" value="ENDOPLASMIC RETICULUM RESIDENT PROTEIN 29"/>
    <property type="match status" value="1"/>
</dbReference>
<organism evidence="6 7">
    <name type="scientific">Chaetoceros tenuissimus</name>
    <dbReference type="NCBI Taxonomy" id="426638"/>
    <lineage>
        <taxon>Eukaryota</taxon>
        <taxon>Sar</taxon>
        <taxon>Stramenopiles</taxon>
        <taxon>Ochrophyta</taxon>
        <taxon>Bacillariophyta</taxon>
        <taxon>Coscinodiscophyceae</taxon>
        <taxon>Chaetocerotophycidae</taxon>
        <taxon>Chaetocerotales</taxon>
        <taxon>Chaetocerotaceae</taxon>
        <taxon>Chaetoceros</taxon>
    </lineage>
</organism>
<keyword evidence="7" id="KW-1185">Reference proteome</keyword>
<evidence type="ECO:0000256" key="2">
    <source>
        <dbReference type="SAM" id="MobiDB-lite"/>
    </source>
</evidence>
<feature type="coiled-coil region" evidence="1">
    <location>
        <begin position="256"/>
        <end position="283"/>
    </location>
</feature>
<keyword evidence="3" id="KW-0812">Transmembrane</keyword>
<dbReference type="AlphaFoldDB" id="A0AAD3HAE3"/>
<feature type="region of interest" description="Disordered" evidence="2">
    <location>
        <begin position="331"/>
        <end position="405"/>
    </location>
</feature>
<dbReference type="InterPro" id="IPR036356">
    <property type="entry name" value="ERp29_C_sf"/>
</dbReference>
<dbReference type="Pfam" id="PF07749">
    <property type="entry name" value="ERp29"/>
    <property type="match status" value="1"/>
</dbReference>
<comment type="caution">
    <text evidence="6">The sequence shown here is derived from an EMBL/GenBank/DDBJ whole genome shotgun (WGS) entry which is preliminary data.</text>
</comment>
<dbReference type="Gene3D" id="1.20.1150.12">
    <property type="entry name" value="Endoplasmic reticulum resident protein 29, C-terminal domain"/>
    <property type="match status" value="1"/>
</dbReference>
<feature type="signal peptide" evidence="4">
    <location>
        <begin position="1"/>
        <end position="35"/>
    </location>
</feature>
<evidence type="ECO:0000259" key="5">
    <source>
        <dbReference type="PROSITE" id="PS50800"/>
    </source>
</evidence>
<name>A0AAD3HAE3_9STRA</name>
<keyword evidence="4" id="KW-0732">Signal</keyword>
<dbReference type="EMBL" id="BLLK01000051">
    <property type="protein sequence ID" value="GFH55863.1"/>
    <property type="molecule type" value="Genomic_DNA"/>
</dbReference>
<dbReference type="InterPro" id="IPR016855">
    <property type="entry name" value="ERp29"/>
</dbReference>
<dbReference type="SMART" id="SM00513">
    <property type="entry name" value="SAP"/>
    <property type="match status" value="1"/>
</dbReference>
<reference evidence="6 7" key="1">
    <citation type="journal article" date="2021" name="Sci. Rep.">
        <title>The genome of the diatom Chaetoceros tenuissimus carries an ancient integrated fragment of an extant virus.</title>
        <authorList>
            <person name="Hongo Y."/>
            <person name="Kimura K."/>
            <person name="Takaki Y."/>
            <person name="Yoshida Y."/>
            <person name="Baba S."/>
            <person name="Kobayashi G."/>
            <person name="Nagasaki K."/>
            <person name="Hano T."/>
            <person name="Tomaru Y."/>
        </authorList>
    </citation>
    <scope>NUCLEOTIDE SEQUENCE [LARGE SCALE GENOMIC DNA]</scope>
    <source>
        <strain evidence="6 7">NIES-3715</strain>
    </source>
</reference>
<keyword evidence="3" id="KW-0472">Membrane</keyword>
<evidence type="ECO:0000256" key="3">
    <source>
        <dbReference type="SAM" id="Phobius"/>
    </source>
</evidence>
<dbReference type="InterPro" id="IPR003034">
    <property type="entry name" value="SAP_dom"/>
</dbReference>
<dbReference type="Gene3D" id="1.10.720.30">
    <property type="entry name" value="SAP domain"/>
    <property type="match status" value="1"/>
</dbReference>
<dbReference type="SUPFAM" id="SSF68906">
    <property type="entry name" value="SAP domain"/>
    <property type="match status" value="1"/>
</dbReference>
<feature type="compositionally biased region" description="Basic and acidic residues" evidence="2">
    <location>
        <begin position="331"/>
        <end position="344"/>
    </location>
</feature>
<dbReference type="InterPro" id="IPR036361">
    <property type="entry name" value="SAP_dom_sf"/>
</dbReference>
<evidence type="ECO:0000256" key="4">
    <source>
        <dbReference type="SAM" id="SignalP"/>
    </source>
</evidence>
<feature type="compositionally biased region" description="Acidic residues" evidence="2">
    <location>
        <begin position="372"/>
        <end position="405"/>
    </location>
</feature>
<gene>
    <name evidence="6" type="ORF">CTEN210_12339</name>
</gene>
<dbReference type="GO" id="GO:0005783">
    <property type="term" value="C:endoplasmic reticulum"/>
    <property type="evidence" value="ECO:0007669"/>
    <property type="project" value="InterPro"/>
</dbReference>
<keyword evidence="1" id="KW-0175">Coiled coil</keyword>
<evidence type="ECO:0000256" key="1">
    <source>
        <dbReference type="SAM" id="Coils"/>
    </source>
</evidence>
<dbReference type="Proteomes" id="UP001054902">
    <property type="component" value="Unassembled WGS sequence"/>
</dbReference>
<dbReference type="PROSITE" id="PS50800">
    <property type="entry name" value="SAP"/>
    <property type="match status" value="1"/>
</dbReference>
<feature type="transmembrane region" description="Helical" evidence="3">
    <location>
        <begin position="302"/>
        <end position="323"/>
    </location>
</feature>
<dbReference type="InterPro" id="IPR011679">
    <property type="entry name" value="ERp29_C"/>
</dbReference>
<evidence type="ECO:0000313" key="6">
    <source>
        <dbReference type="EMBL" id="GFH55863.1"/>
    </source>
</evidence>